<feature type="domain" description="NigD-like C-terminal" evidence="2">
    <location>
        <begin position="108"/>
        <end position="215"/>
    </location>
</feature>
<gene>
    <name evidence="3" type="ORF">FHS60_000398</name>
</gene>
<feature type="signal peptide" evidence="1">
    <location>
        <begin position="1"/>
        <end position="24"/>
    </location>
</feature>
<protein>
    <recommendedName>
        <fullName evidence="2">NigD-like C-terminal domain-containing protein</fullName>
    </recommendedName>
</protein>
<keyword evidence="1" id="KW-0732">Signal</keyword>
<sequence length="218" mass="24433">MPILFSIMKACFSAFLLLCTLLSACSDDEGRPLQNYEQGLVEAMSRGDKTVSQIVLDNGDTLSVTNRIMAAQPDSAFRAYALYVRTDKTVELTRLSPVLTCSIQQIPDTVLRTDALLLRSMWLGGRYLNFFVALPTGPAKRSHYLGVVDKGFSENGAHTQTLNLQLFHFQNGDGKAYYRDTYFSCRLDSHLPHLSKGDSIRLSYVDEKGRRTSITQVY</sequence>
<dbReference type="RefSeq" id="WP_183694229.1">
    <property type="nucleotide sequence ID" value="NZ_JACICA010000001.1"/>
</dbReference>
<dbReference type="Pfam" id="PF17415">
    <property type="entry name" value="NigD_C"/>
    <property type="match status" value="1"/>
</dbReference>
<organism evidence="3 4">
    <name type="scientific">Alloprevotella rava</name>
    <dbReference type="NCBI Taxonomy" id="671218"/>
    <lineage>
        <taxon>Bacteria</taxon>
        <taxon>Pseudomonadati</taxon>
        <taxon>Bacteroidota</taxon>
        <taxon>Bacteroidia</taxon>
        <taxon>Bacteroidales</taxon>
        <taxon>Prevotellaceae</taxon>
        <taxon>Alloprevotella</taxon>
    </lineage>
</organism>
<evidence type="ECO:0000313" key="3">
    <source>
        <dbReference type="EMBL" id="MBB3701956.1"/>
    </source>
</evidence>
<name>A0A7W5UGB5_9BACT</name>
<feature type="chain" id="PRO_5031114141" description="NigD-like C-terminal domain-containing protein" evidence="1">
    <location>
        <begin position="25"/>
        <end position="218"/>
    </location>
</feature>
<dbReference type="Gene3D" id="2.60.40.2370">
    <property type="entry name" value="NigD-like, C-terminal beta sandwich domain"/>
    <property type="match status" value="1"/>
</dbReference>
<evidence type="ECO:0000259" key="2">
    <source>
        <dbReference type="Pfam" id="PF17415"/>
    </source>
</evidence>
<dbReference type="Proteomes" id="UP000541425">
    <property type="component" value="Unassembled WGS sequence"/>
</dbReference>
<dbReference type="InterPro" id="IPR038143">
    <property type="entry name" value="NigD-like_C_dom_sf"/>
</dbReference>
<dbReference type="EMBL" id="JACICA010000001">
    <property type="protein sequence ID" value="MBB3701956.1"/>
    <property type="molecule type" value="Genomic_DNA"/>
</dbReference>
<dbReference type="InterPro" id="IPR035376">
    <property type="entry name" value="NigD_C"/>
</dbReference>
<accession>A0A7W5UGB5</accession>
<dbReference type="AlphaFoldDB" id="A0A7W5UGB5"/>
<reference evidence="3 4" key="1">
    <citation type="submission" date="2020-08" db="EMBL/GenBank/DDBJ databases">
        <title>Genomic Encyclopedia of Type Strains, Phase IV (KMG-IV): sequencing the most valuable type-strain genomes for metagenomic binning, comparative biology and taxonomic classification.</title>
        <authorList>
            <person name="Goeker M."/>
        </authorList>
    </citation>
    <scope>NUCLEOTIDE SEQUENCE [LARGE SCALE GENOMIC DNA]</scope>
    <source>
        <strain evidence="3 4">DSM 22548</strain>
    </source>
</reference>
<evidence type="ECO:0000256" key="1">
    <source>
        <dbReference type="SAM" id="SignalP"/>
    </source>
</evidence>
<proteinExistence type="predicted"/>
<comment type="caution">
    <text evidence="3">The sequence shown here is derived from an EMBL/GenBank/DDBJ whole genome shotgun (WGS) entry which is preliminary data.</text>
</comment>
<evidence type="ECO:0000313" key="4">
    <source>
        <dbReference type="Proteomes" id="UP000541425"/>
    </source>
</evidence>